<dbReference type="Gene3D" id="3.10.450.50">
    <property type="match status" value="1"/>
</dbReference>
<dbReference type="EMBL" id="BAABEP010000023">
    <property type="protein sequence ID" value="GAA3735114.1"/>
    <property type="molecule type" value="Genomic_DNA"/>
</dbReference>
<comment type="caution">
    <text evidence="1">The sequence shown here is derived from an EMBL/GenBank/DDBJ whole genome shotgun (WGS) entry which is preliminary data.</text>
</comment>
<protein>
    <recommendedName>
        <fullName evidence="3">SnoaL-like domain-containing protein</fullName>
    </recommendedName>
</protein>
<name>A0ABP7FDU1_9ACTN</name>
<evidence type="ECO:0008006" key="3">
    <source>
        <dbReference type="Google" id="ProtNLM"/>
    </source>
</evidence>
<dbReference type="InterPro" id="IPR032710">
    <property type="entry name" value="NTF2-like_dom_sf"/>
</dbReference>
<dbReference type="Proteomes" id="UP001499884">
    <property type="component" value="Unassembled WGS sequence"/>
</dbReference>
<evidence type="ECO:0000313" key="1">
    <source>
        <dbReference type="EMBL" id="GAA3735114.1"/>
    </source>
</evidence>
<reference evidence="2" key="1">
    <citation type="journal article" date="2019" name="Int. J. Syst. Evol. Microbiol.">
        <title>The Global Catalogue of Microorganisms (GCM) 10K type strain sequencing project: providing services to taxonomists for standard genome sequencing and annotation.</title>
        <authorList>
            <consortium name="The Broad Institute Genomics Platform"/>
            <consortium name="The Broad Institute Genome Sequencing Center for Infectious Disease"/>
            <person name="Wu L."/>
            <person name="Ma J."/>
        </authorList>
    </citation>
    <scope>NUCLEOTIDE SEQUENCE [LARGE SCALE GENOMIC DNA]</scope>
    <source>
        <strain evidence="2">JCM 30846</strain>
    </source>
</reference>
<gene>
    <name evidence="1" type="ORF">GCM10023082_35340</name>
</gene>
<keyword evidence="2" id="KW-1185">Reference proteome</keyword>
<organism evidence="1 2">
    <name type="scientific">Streptomyces tremellae</name>
    <dbReference type="NCBI Taxonomy" id="1124239"/>
    <lineage>
        <taxon>Bacteria</taxon>
        <taxon>Bacillati</taxon>
        <taxon>Actinomycetota</taxon>
        <taxon>Actinomycetes</taxon>
        <taxon>Kitasatosporales</taxon>
        <taxon>Streptomycetaceae</taxon>
        <taxon>Streptomyces</taxon>
    </lineage>
</organism>
<dbReference type="SUPFAM" id="SSF54427">
    <property type="entry name" value="NTF2-like"/>
    <property type="match status" value="1"/>
</dbReference>
<sequence length="120" mass="12663">MTTPQRPAALDALPAVVTRYLAAHRVHDTAATLALFAPGASVADDGAVYEGTAAIEGWLDRLASPSGFTYTSTPTGAERSGPDSWTVAQRVEGDFPGGTVDLSFRFTLRGDLVERLVIEV</sequence>
<dbReference type="RefSeq" id="WP_345647956.1">
    <property type="nucleotide sequence ID" value="NZ_BAABEP010000023.1"/>
</dbReference>
<accession>A0ABP7FDU1</accession>
<evidence type="ECO:0000313" key="2">
    <source>
        <dbReference type="Proteomes" id="UP001499884"/>
    </source>
</evidence>
<proteinExistence type="predicted"/>